<feature type="transmembrane region" description="Helical" evidence="1">
    <location>
        <begin position="109"/>
        <end position="132"/>
    </location>
</feature>
<dbReference type="Pfam" id="PF06161">
    <property type="entry name" value="DUF975"/>
    <property type="match status" value="1"/>
</dbReference>
<dbReference type="EMBL" id="JARPWY010000011">
    <property type="protein sequence ID" value="MDT2513772.1"/>
    <property type="molecule type" value="Genomic_DNA"/>
</dbReference>
<dbReference type="RefSeq" id="WP_016180873.1">
    <property type="nucleotide sequence ID" value="NZ_CAAKOC010000246.1"/>
</dbReference>
<evidence type="ECO:0000313" key="6">
    <source>
        <dbReference type="Proteomes" id="UP001260773"/>
    </source>
</evidence>
<dbReference type="Proteomes" id="UP001260773">
    <property type="component" value="Unassembled WGS sequence"/>
</dbReference>
<evidence type="ECO:0000313" key="5">
    <source>
        <dbReference type="Proteomes" id="UP000288388"/>
    </source>
</evidence>
<feature type="transmembrane region" description="Helical" evidence="1">
    <location>
        <begin position="82"/>
        <end position="103"/>
    </location>
</feature>
<dbReference type="GeneID" id="69567206"/>
<evidence type="ECO:0000313" key="4">
    <source>
        <dbReference type="EMBL" id="RVU94453.1"/>
    </source>
</evidence>
<reference evidence="4 5" key="1">
    <citation type="submission" date="2018-12" db="EMBL/GenBank/DDBJ databases">
        <title>A novel vanA-carrying plasmid in a clinical isolate of Enterococcus avium.</title>
        <authorList>
            <person name="Bernasconi O.J."/>
            <person name="Luzzaro F."/>
            <person name="Endimiani A."/>
        </authorList>
    </citation>
    <scope>NUCLEOTIDE SEQUENCE [LARGE SCALE GENOMIC DNA]</scope>
    <source>
        <strain evidence="4 5">LC0559/18</strain>
    </source>
</reference>
<dbReference type="EMBL" id="RYZS01000001">
    <property type="protein sequence ID" value="RVU94453.1"/>
    <property type="molecule type" value="Genomic_DNA"/>
</dbReference>
<dbReference type="Proteomes" id="UP001264335">
    <property type="component" value="Unassembled WGS sequence"/>
</dbReference>
<evidence type="ECO:0000313" key="3">
    <source>
        <dbReference type="EMBL" id="MDT2513772.1"/>
    </source>
</evidence>
<accession>A0A2N8Q1W9</accession>
<evidence type="ECO:0000313" key="2">
    <source>
        <dbReference type="EMBL" id="MDT2403378.1"/>
    </source>
</evidence>
<feature type="transmembrane region" description="Helical" evidence="1">
    <location>
        <begin position="215"/>
        <end position="236"/>
    </location>
</feature>
<evidence type="ECO:0000313" key="7">
    <source>
        <dbReference type="Proteomes" id="UP001264335"/>
    </source>
</evidence>
<evidence type="ECO:0000256" key="1">
    <source>
        <dbReference type="SAM" id="Phobius"/>
    </source>
</evidence>
<feature type="transmembrane region" description="Helical" evidence="1">
    <location>
        <begin position="153"/>
        <end position="178"/>
    </location>
</feature>
<feature type="transmembrane region" description="Helical" evidence="1">
    <location>
        <begin position="20"/>
        <end position="41"/>
    </location>
</feature>
<organism evidence="2 6">
    <name type="scientific">Enterococcus avium</name>
    <name type="common">Streptococcus avium</name>
    <dbReference type="NCBI Taxonomy" id="33945"/>
    <lineage>
        <taxon>Bacteria</taxon>
        <taxon>Bacillati</taxon>
        <taxon>Bacillota</taxon>
        <taxon>Bacilli</taxon>
        <taxon>Lactobacillales</taxon>
        <taxon>Enterococcaceae</taxon>
        <taxon>Enterococcus</taxon>
    </lineage>
</organism>
<dbReference type="PANTHER" id="PTHR40076:SF1">
    <property type="entry name" value="MEMBRANE PROTEIN"/>
    <property type="match status" value="1"/>
</dbReference>
<comment type="caution">
    <text evidence="2">The sequence shown here is derived from an EMBL/GenBank/DDBJ whole genome shotgun (WGS) entry which is preliminary data.</text>
</comment>
<keyword evidence="1" id="KW-0812">Transmembrane</keyword>
<sequence>MRLSEYRQTAKDRLNGQWGINVGLVVIVGLLTGAISNVSTMTDNTNIQLGISFLLGILVLFAFSYSLYYVSLYVVRGGRAELGQIFVVFQQGYYVPLMIINILSQIVQYVLAAIFFIPLLLQAGSSVYVSLISTGGLTTNTESVSTLMNIGVLGLYVISTLLFLLVTTIISIIFKFAVWVKFDYPDLSVGDCIKRAWILLKDRWGKYILLQLSFIGWYILGFVALIVGLLFVAVYVNTASAAFYDQALKEKIDQGELA</sequence>
<keyword evidence="1" id="KW-0472">Membrane</keyword>
<dbReference type="AlphaFoldDB" id="A0A2N8Q1W9"/>
<reference evidence="2 7" key="2">
    <citation type="submission" date="2023-03" db="EMBL/GenBank/DDBJ databases">
        <authorList>
            <person name="Shen W."/>
            <person name="Cai J."/>
        </authorList>
    </citation>
    <scope>NUCLEOTIDE SEQUENCE</scope>
    <source>
        <strain evidence="2">P33-2</strain>
        <strain evidence="3 7">Y2</strain>
    </source>
</reference>
<dbReference type="Proteomes" id="UP000288388">
    <property type="component" value="Unassembled WGS sequence"/>
</dbReference>
<dbReference type="PANTHER" id="PTHR40076">
    <property type="entry name" value="MEMBRANE PROTEIN-RELATED"/>
    <property type="match status" value="1"/>
</dbReference>
<protein>
    <submittedName>
        <fullName evidence="2">DUF975 family protein</fullName>
    </submittedName>
</protein>
<feature type="transmembrane region" description="Helical" evidence="1">
    <location>
        <begin position="47"/>
        <end position="70"/>
    </location>
</feature>
<proteinExistence type="predicted"/>
<gene>
    <name evidence="4" type="ORF">EK398_06090</name>
    <name evidence="2" type="ORF">P7D43_13470</name>
    <name evidence="3" type="ORF">P7D79_05935</name>
</gene>
<dbReference type="EMBL" id="JARPWH010000049">
    <property type="protein sequence ID" value="MDT2403378.1"/>
    <property type="molecule type" value="Genomic_DNA"/>
</dbReference>
<keyword evidence="1" id="KW-1133">Transmembrane helix</keyword>
<dbReference type="InterPro" id="IPR010380">
    <property type="entry name" value="DUF975"/>
</dbReference>
<name>A0A2N8Q1W9_ENTAV</name>